<keyword evidence="4" id="KW-0805">Transcription regulation</keyword>
<dbReference type="PANTHER" id="PTHR48111:SF26">
    <property type="entry name" value="STAGE 0 SPORULATION PROTEIN A HOMOLOG"/>
    <property type="match status" value="1"/>
</dbReference>
<dbReference type="Proteomes" id="UP000270678">
    <property type="component" value="Chromosome"/>
</dbReference>
<evidence type="ECO:0000259" key="9">
    <source>
        <dbReference type="PROSITE" id="PS50110"/>
    </source>
</evidence>
<protein>
    <submittedName>
        <fullName evidence="11">DNA-binding response regulator</fullName>
    </submittedName>
</protein>
<evidence type="ECO:0000259" key="10">
    <source>
        <dbReference type="PROSITE" id="PS51755"/>
    </source>
</evidence>
<dbReference type="KEGG" id="plut:EI981_27695"/>
<evidence type="ECO:0000256" key="1">
    <source>
        <dbReference type="ARBA" id="ARBA00004496"/>
    </source>
</evidence>
<evidence type="ECO:0000256" key="2">
    <source>
        <dbReference type="ARBA" id="ARBA00022553"/>
    </source>
</evidence>
<dbReference type="Pfam" id="PF00486">
    <property type="entry name" value="Trans_reg_C"/>
    <property type="match status" value="1"/>
</dbReference>
<dbReference type="Gene3D" id="6.10.250.690">
    <property type="match status" value="1"/>
</dbReference>
<dbReference type="GO" id="GO:0032993">
    <property type="term" value="C:protein-DNA complex"/>
    <property type="evidence" value="ECO:0007669"/>
    <property type="project" value="TreeGrafter"/>
</dbReference>
<evidence type="ECO:0000256" key="7">
    <source>
        <dbReference type="PROSITE-ProRule" id="PRU00169"/>
    </source>
</evidence>
<dbReference type="PANTHER" id="PTHR48111">
    <property type="entry name" value="REGULATOR OF RPOS"/>
    <property type="match status" value="1"/>
</dbReference>
<evidence type="ECO:0000256" key="4">
    <source>
        <dbReference type="ARBA" id="ARBA00023015"/>
    </source>
</evidence>
<evidence type="ECO:0000313" key="12">
    <source>
        <dbReference type="Proteomes" id="UP000270678"/>
    </source>
</evidence>
<dbReference type="OrthoDB" id="9790442at2"/>
<reference evidence="12" key="1">
    <citation type="submission" date="2018-12" db="EMBL/GenBank/DDBJ databases">
        <title>Complete genome sequence of Paenibacillus sp. MBLB1234.</title>
        <authorList>
            <person name="Nam Y.-D."/>
            <person name="Kang J."/>
            <person name="Chung W.-H."/>
            <person name="Park Y.S."/>
        </authorList>
    </citation>
    <scope>NUCLEOTIDE SEQUENCE [LARGE SCALE GENOMIC DNA]</scope>
    <source>
        <strain evidence="12">MBLB1234</strain>
    </source>
</reference>
<gene>
    <name evidence="11" type="ORF">EI981_27695</name>
</gene>
<dbReference type="InterPro" id="IPR036388">
    <property type="entry name" value="WH-like_DNA-bd_sf"/>
</dbReference>
<evidence type="ECO:0000313" key="11">
    <source>
        <dbReference type="EMBL" id="AZS17844.1"/>
    </source>
</evidence>
<accession>A0A3S9V5J4</accession>
<dbReference type="GO" id="GO:0000976">
    <property type="term" value="F:transcription cis-regulatory region binding"/>
    <property type="evidence" value="ECO:0007669"/>
    <property type="project" value="TreeGrafter"/>
</dbReference>
<dbReference type="GO" id="GO:0000156">
    <property type="term" value="F:phosphorelay response regulator activity"/>
    <property type="evidence" value="ECO:0007669"/>
    <property type="project" value="TreeGrafter"/>
</dbReference>
<feature type="domain" description="OmpR/PhoB-type" evidence="10">
    <location>
        <begin position="138"/>
        <end position="237"/>
    </location>
</feature>
<dbReference type="SUPFAM" id="SSF46894">
    <property type="entry name" value="C-terminal effector domain of the bipartite response regulators"/>
    <property type="match status" value="1"/>
</dbReference>
<dbReference type="InterPro" id="IPR011006">
    <property type="entry name" value="CheY-like_superfamily"/>
</dbReference>
<dbReference type="InterPro" id="IPR001867">
    <property type="entry name" value="OmpR/PhoB-type_DNA-bd"/>
</dbReference>
<keyword evidence="3" id="KW-0902">Two-component regulatory system</keyword>
<dbReference type="RefSeq" id="WP_127003785.1">
    <property type="nucleotide sequence ID" value="NZ_CP034346.1"/>
</dbReference>
<proteinExistence type="predicted"/>
<organism evidence="11 12">
    <name type="scientific">Paenibacillus lutimineralis</name>
    <dbReference type="NCBI Taxonomy" id="2707005"/>
    <lineage>
        <taxon>Bacteria</taxon>
        <taxon>Bacillati</taxon>
        <taxon>Bacillota</taxon>
        <taxon>Bacilli</taxon>
        <taxon>Bacillales</taxon>
        <taxon>Paenibacillaceae</taxon>
        <taxon>Paenibacillus</taxon>
    </lineage>
</organism>
<keyword evidence="2 7" id="KW-0597">Phosphoprotein</keyword>
<keyword evidence="12" id="KW-1185">Reference proteome</keyword>
<dbReference type="Pfam" id="PF00072">
    <property type="entry name" value="Response_reg"/>
    <property type="match status" value="1"/>
</dbReference>
<keyword evidence="5 8" id="KW-0238">DNA-binding</keyword>
<dbReference type="InterPro" id="IPR016032">
    <property type="entry name" value="Sig_transdc_resp-reg_C-effctor"/>
</dbReference>
<dbReference type="AlphaFoldDB" id="A0A3S9V5J4"/>
<dbReference type="FunFam" id="1.10.10.10:FF:000018">
    <property type="entry name" value="DNA-binding response regulator ResD"/>
    <property type="match status" value="1"/>
</dbReference>
<dbReference type="FunFam" id="3.40.50.2300:FF:000001">
    <property type="entry name" value="DNA-binding response regulator PhoB"/>
    <property type="match status" value="1"/>
</dbReference>
<dbReference type="GO" id="GO:0006355">
    <property type="term" value="P:regulation of DNA-templated transcription"/>
    <property type="evidence" value="ECO:0007669"/>
    <property type="project" value="InterPro"/>
</dbReference>
<feature type="DNA-binding region" description="OmpR/PhoB-type" evidence="8">
    <location>
        <begin position="138"/>
        <end position="237"/>
    </location>
</feature>
<evidence type="ECO:0000256" key="8">
    <source>
        <dbReference type="PROSITE-ProRule" id="PRU01091"/>
    </source>
</evidence>
<dbReference type="SMART" id="SM00448">
    <property type="entry name" value="REC"/>
    <property type="match status" value="1"/>
</dbReference>
<dbReference type="InterPro" id="IPR039420">
    <property type="entry name" value="WalR-like"/>
</dbReference>
<name>A0A3S9V5J4_9BACL</name>
<sequence>MPYNILLIEDDIEIIEMLRNYLTKEGYDVSAAFNGLDGITLFRQSVFDIVVVDIMMPKLDGIEVIKLIRENSSVPILIMSAKDSDVDKAIGLGFGADDYIAKPFSLIEISARIKASIRRATTYSNPRLAAADQASSASKVLIFGELHIDLDNYSASKHGNDLKLTAKEFEILKLFATNPNRVFTKAQLYGFIWNDEYYGDENVINVHIRRLREKIEDQPSEPHYIKTLWGIGYKWEGQ</sequence>
<evidence type="ECO:0000256" key="3">
    <source>
        <dbReference type="ARBA" id="ARBA00023012"/>
    </source>
</evidence>
<dbReference type="InterPro" id="IPR001789">
    <property type="entry name" value="Sig_transdc_resp-reg_receiver"/>
</dbReference>
<dbReference type="GO" id="GO:0005829">
    <property type="term" value="C:cytosol"/>
    <property type="evidence" value="ECO:0007669"/>
    <property type="project" value="TreeGrafter"/>
</dbReference>
<evidence type="ECO:0000256" key="6">
    <source>
        <dbReference type="ARBA" id="ARBA00023163"/>
    </source>
</evidence>
<dbReference type="PROSITE" id="PS51755">
    <property type="entry name" value="OMPR_PHOB"/>
    <property type="match status" value="1"/>
</dbReference>
<dbReference type="EMBL" id="CP034346">
    <property type="protein sequence ID" value="AZS17844.1"/>
    <property type="molecule type" value="Genomic_DNA"/>
</dbReference>
<feature type="modified residue" description="4-aspartylphosphate" evidence="7">
    <location>
        <position position="53"/>
    </location>
</feature>
<comment type="subcellular location">
    <subcellularLocation>
        <location evidence="1">Cytoplasm</location>
    </subcellularLocation>
</comment>
<dbReference type="SUPFAM" id="SSF52172">
    <property type="entry name" value="CheY-like"/>
    <property type="match status" value="1"/>
</dbReference>
<dbReference type="Gene3D" id="1.10.10.10">
    <property type="entry name" value="Winged helix-like DNA-binding domain superfamily/Winged helix DNA-binding domain"/>
    <property type="match status" value="1"/>
</dbReference>
<dbReference type="Gene3D" id="3.40.50.2300">
    <property type="match status" value="1"/>
</dbReference>
<evidence type="ECO:0000256" key="5">
    <source>
        <dbReference type="ARBA" id="ARBA00023125"/>
    </source>
</evidence>
<dbReference type="SMART" id="SM00862">
    <property type="entry name" value="Trans_reg_C"/>
    <property type="match status" value="1"/>
</dbReference>
<dbReference type="PROSITE" id="PS50110">
    <property type="entry name" value="RESPONSE_REGULATORY"/>
    <property type="match status" value="1"/>
</dbReference>
<keyword evidence="6" id="KW-0804">Transcription</keyword>
<dbReference type="CDD" id="cd00383">
    <property type="entry name" value="trans_reg_C"/>
    <property type="match status" value="1"/>
</dbReference>
<feature type="domain" description="Response regulatory" evidence="9">
    <location>
        <begin position="4"/>
        <end position="117"/>
    </location>
</feature>